<dbReference type="AlphaFoldDB" id="A0AAN1RUR1"/>
<evidence type="ECO:0000256" key="9">
    <source>
        <dbReference type="ARBA" id="ARBA00023136"/>
    </source>
</evidence>
<dbReference type="RefSeq" id="WP_029578025.1">
    <property type="nucleotide sequence ID" value="NZ_CP012076.1"/>
</dbReference>
<evidence type="ECO:0000256" key="8">
    <source>
        <dbReference type="ARBA" id="ARBA00022927"/>
    </source>
</evidence>
<evidence type="ECO:0000256" key="6">
    <source>
        <dbReference type="ARBA" id="ARBA00022519"/>
    </source>
</evidence>
<comment type="similarity">
    <text evidence="2">Belongs to the GSP N family.</text>
</comment>
<dbReference type="Pfam" id="PF01203">
    <property type="entry name" value="T2SSN"/>
    <property type="match status" value="1"/>
</dbReference>
<name>A0AAN1RUR1_9BORD</name>
<protein>
    <recommendedName>
        <fullName evidence="3">Type II secretion system protein N</fullName>
    </recommendedName>
    <alternativeName>
        <fullName evidence="10">General secretion pathway protein N</fullName>
    </alternativeName>
</protein>
<evidence type="ECO:0000256" key="2">
    <source>
        <dbReference type="ARBA" id="ARBA00007208"/>
    </source>
</evidence>
<evidence type="ECO:0000256" key="3">
    <source>
        <dbReference type="ARBA" id="ARBA00021563"/>
    </source>
</evidence>
<proteinExistence type="inferred from homology"/>
<evidence type="ECO:0000256" key="5">
    <source>
        <dbReference type="ARBA" id="ARBA00022475"/>
    </source>
</evidence>
<keyword evidence="4" id="KW-0813">Transport</keyword>
<evidence type="ECO:0000256" key="7">
    <source>
        <dbReference type="ARBA" id="ARBA00022692"/>
    </source>
</evidence>
<dbReference type="InterPro" id="IPR022792">
    <property type="entry name" value="T2SS_protein-GspN"/>
</dbReference>
<keyword evidence="7" id="KW-0812">Transmembrane</keyword>
<keyword evidence="6" id="KW-0997">Cell inner membrane</keyword>
<accession>A0AAN1RUR1</accession>
<keyword evidence="8" id="KW-0653">Protein transport</keyword>
<reference evidence="12" key="1">
    <citation type="submission" date="2017-10" db="EMBL/GenBank/DDBJ databases">
        <title>Whole genome sequencing of various Bordetella species.</title>
        <authorList>
            <person name="Weigand M.R."/>
            <person name="Loparev V."/>
            <person name="Peng Y."/>
            <person name="Bowden K.E."/>
            <person name="Tondella M.L."/>
            <person name="Williams M.M."/>
        </authorList>
    </citation>
    <scope>NUCLEOTIDE SEQUENCE [LARGE SCALE GENOMIC DNA]</scope>
    <source>
        <strain evidence="12">H720</strain>
    </source>
</reference>
<gene>
    <name evidence="11" type="ORF">CS347_06110</name>
</gene>
<sequence>MRRWQRLLTGAGLAACAAVAGLSVMPARWLLAVLPADALVSLADAQGTLWEGQAWVALGAPQQRRLLPEPVQWRWRWASLDLEARHPWLQGPLIITPRPDGLRLGAQSLRAPATTLAALGAPWNTLSPGGMLDLRWQALNTASPPAGPVAQLRWQDASTALSPLPRIGDYVMRVEGTGGKGFRLALATEAGVLQVDGQGSADGKGLRFSGRATYAPGAEPAQRRALDSLLAALGPRQGDVVIFGNVPAPAALARRGPP</sequence>
<evidence type="ECO:0000256" key="4">
    <source>
        <dbReference type="ARBA" id="ARBA00022448"/>
    </source>
</evidence>
<evidence type="ECO:0000313" key="11">
    <source>
        <dbReference type="EMBL" id="AZW16368.1"/>
    </source>
</evidence>
<dbReference type="GO" id="GO:0015628">
    <property type="term" value="P:protein secretion by the type II secretion system"/>
    <property type="evidence" value="ECO:0007669"/>
    <property type="project" value="InterPro"/>
</dbReference>
<organism evidence="11 12">
    <name type="scientific">Bordetella hinzii</name>
    <dbReference type="NCBI Taxonomy" id="103855"/>
    <lineage>
        <taxon>Bacteria</taxon>
        <taxon>Pseudomonadati</taxon>
        <taxon>Pseudomonadota</taxon>
        <taxon>Betaproteobacteria</taxon>
        <taxon>Burkholderiales</taxon>
        <taxon>Alcaligenaceae</taxon>
        <taxon>Bordetella</taxon>
    </lineage>
</organism>
<dbReference type="GeneID" id="92996473"/>
<evidence type="ECO:0000256" key="10">
    <source>
        <dbReference type="ARBA" id="ARBA00030772"/>
    </source>
</evidence>
<dbReference type="KEGG" id="bhz:ACR54_00401"/>
<evidence type="ECO:0000256" key="1">
    <source>
        <dbReference type="ARBA" id="ARBA00004533"/>
    </source>
</evidence>
<dbReference type="GO" id="GO:0005886">
    <property type="term" value="C:plasma membrane"/>
    <property type="evidence" value="ECO:0007669"/>
    <property type="project" value="UniProtKB-SubCell"/>
</dbReference>
<keyword evidence="9" id="KW-0472">Membrane</keyword>
<dbReference type="EMBL" id="CP024172">
    <property type="protein sequence ID" value="AZW16368.1"/>
    <property type="molecule type" value="Genomic_DNA"/>
</dbReference>
<comment type="subcellular location">
    <subcellularLocation>
        <location evidence="1">Cell inner membrane</location>
    </subcellularLocation>
</comment>
<evidence type="ECO:0000313" key="12">
    <source>
        <dbReference type="Proteomes" id="UP000282741"/>
    </source>
</evidence>
<keyword evidence="5" id="KW-1003">Cell membrane</keyword>
<dbReference type="GO" id="GO:0015627">
    <property type="term" value="C:type II protein secretion system complex"/>
    <property type="evidence" value="ECO:0007669"/>
    <property type="project" value="InterPro"/>
</dbReference>
<dbReference type="Proteomes" id="UP000282741">
    <property type="component" value="Chromosome"/>
</dbReference>